<dbReference type="AlphaFoldDB" id="A0A0C9ZTP5"/>
<dbReference type="EMBL" id="KN833732">
    <property type="protein sequence ID" value="KIK22998.1"/>
    <property type="molecule type" value="Genomic_DNA"/>
</dbReference>
<gene>
    <name evidence="1" type="ORF">PISMIDRAFT_11255</name>
</gene>
<organism evidence="1 2">
    <name type="scientific">Pisolithus microcarpus 441</name>
    <dbReference type="NCBI Taxonomy" id="765257"/>
    <lineage>
        <taxon>Eukaryota</taxon>
        <taxon>Fungi</taxon>
        <taxon>Dikarya</taxon>
        <taxon>Basidiomycota</taxon>
        <taxon>Agaricomycotina</taxon>
        <taxon>Agaricomycetes</taxon>
        <taxon>Agaricomycetidae</taxon>
        <taxon>Boletales</taxon>
        <taxon>Sclerodermatineae</taxon>
        <taxon>Pisolithaceae</taxon>
        <taxon>Pisolithus</taxon>
    </lineage>
</organism>
<dbReference type="Proteomes" id="UP000054018">
    <property type="component" value="Unassembled WGS sequence"/>
</dbReference>
<dbReference type="HOGENOM" id="CLU_006410_2_0_1"/>
<protein>
    <submittedName>
        <fullName evidence="1">Uncharacterized protein</fullName>
    </submittedName>
</protein>
<evidence type="ECO:0000313" key="2">
    <source>
        <dbReference type="Proteomes" id="UP000054018"/>
    </source>
</evidence>
<proteinExistence type="predicted"/>
<evidence type="ECO:0000313" key="1">
    <source>
        <dbReference type="EMBL" id="KIK22998.1"/>
    </source>
</evidence>
<name>A0A0C9ZTP5_9AGAM</name>
<reference evidence="1 2" key="1">
    <citation type="submission" date="2014-04" db="EMBL/GenBank/DDBJ databases">
        <authorList>
            <consortium name="DOE Joint Genome Institute"/>
            <person name="Kuo A."/>
            <person name="Kohler A."/>
            <person name="Costa M.D."/>
            <person name="Nagy L.G."/>
            <person name="Floudas D."/>
            <person name="Copeland A."/>
            <person name="Barry K.W."/>
            <person name="Cichocki N."/>
            <person name="Veneault-Fourrey C."/>
            <person name="LaButti K."/>
            <person name="Lindquist E.A."/>
            <person name="Lipzen A."/>
            <person name="Lundell T."/>
            <person name="Morin E."/>
            <person name="Murat C."/>
            <person name="Sun H."/>
            <person name="Tunlid A."/>
            <person name="Henrissat B."/>
            <person name="Grigoriev I.V."/>
            <person name="Hibbett D.S."/>
            <person name="Martin F."/>
            <person name="Nordberg H.P."/>
            <person name="Cantor M.N."/>
            <person name="Hua S.X."/>
        </authorList>
    </citation>
    <scope>NUCLEOTIDE SEQUENCE [LARGE SCALE GENOMIC DNA]</scope>
    <source>
        <strain evidence="1 2">441</strain>
    </source>
</reference>
<reference evidence="2" key="2">
    <citation type="submission" date="2015-01" db="EMBL/GenBank/DDBJ databases">
        <title>Evolutionary Origins and Diversification of the Mycorrhizal Mutualists.</title>
        <authorList>
            <consortium name="DOE Joint Genome Institute"/>
            <consortium name="Mycorrhizal Genomics Consortium"/>
            <person name="Kohler A."/>
            <person name="Kuo A."/>
            <person name="Nagy L.G."/>
            <person name="Floudas D."/>
            <person name="Copeland A."/>
            <person name="Barry K.W."/>
            <person name="Cichocki N."/>
            <person name="Veneault-Fourrey C."/>
            <person name="LaButti K."/>
            <person name="Lindquist E.A."/>
            <person name="Lipzen A."/>
            <person name="Lundell T."/>
            <person name="Morin E."/>
            <person name="Murat C."/>
            <person name="Riley R."/>
            <person name="Ohm R."/>
            <person name="Sun H."/>
            <person name="Tunlid A."/>
            <person name="Henrissat B."/>
            <person name="Grigoriev I.V."/>
            <person name="Hibbett D.S."/>
            <person name="Martin F."/>
        </authorList>
    </citation>
    <scope>NUCLEOTIDE SEQUENCE [LARGE SCALE GENOMIC DNA]</scope>
    <source>
        <strain evidence="2">441</strain>
    </source>
</reference>
<dbReference type="OrthoDB" id="2739948at2759"/>
<accession>A0A0C9ZTP5</accession>
<keyword evidence="2" id="KW-1185">Reference proteome</keyword>
<sequence length="389" mass="43489">MVGPMPIKDFLESFFPTSHIPGYYSTANLFKKEVSFEWTLEAMGKLDMYEPFIEEIKPFAPELHFVDSHAWGDKKNGYDFEIKPDVSVYHESLDGPVPAGCDISNLDMHIKFKWHRFDDPFLAPSNNDRDQVAFLGCSDTQQDTLGQIGAYTAMQLASQLCTHIFLWEGTIITEPISYTTDPSLVEFISRYLKAPPELRGIDTLVSCPSKDEATSARAKLGLLTDVPMFKTAIPGSDDGSPLSVIFTILDILSSTPTCHGTCACPTYDPSGDCMVFFKDSWHVNGPDMIPKGKIYVELDRNGIPHVPTCLASGDVQCWPKQEMQMMKYAESPWACQQGLLITSHTHYQLILDIVGERLTNFTSSRELVQAIHDALIGALFLPSFLRTFC</sequence>